<dbReference type="Proteomes" id="UP000033671">
    <property type="component" value="Unassembled WGS sequence"/>
</dbReference>
<proteinExistence type="predicted"/>
<dbReference type="InterPro" id="IPR011990">
    <property type="entry name" value="TPR-like_helical_dom_sf"/>
</dbReference>
<evidence type="ECO:0000313" key="1">
    <source>
        <dbReference type="EMBL" id="KJV74717.1"/>
    </source>
</evidence>
<dbReference type="PATRIC" id="fig|1359175.3.peg.2187"/>
<reference evidence="1 2" key="1">
    <citation type="submission" date="2015-01" db="EMBL/GenBank/DDBJ databases">
        <title>Genome Sequencing of Rickettsiales.</title>
        <authorList>
            <person name="Daugherty S.C."/>
            <person name="Su Q."/>
            <person name="Abolude K."/>
            <person name="Beier-Sexton M."/>
            <person name="Carlyon J.A."/>
            <person name="Carter R."/>
            <person name="Day N.P."/>
            <person name="Dumler S.J."/>
            <person name="Dyachenko V."/>
            <person name="Godinez A."/>
            <person name="Kurtti T.J."/>
            <person name="Lichay M."/>
            <person name="Mullins K.E."/>
            <person name="Ott S."/>
            <person name="Pappas-Brown V."/>
            <person name="Paris D.H."/>
            <person name="Patel P."/>
            <person name="Richards A.L."/>
            <person name="Sadzewicz L."/>
            <person name="Sears K."/>
            <person name="Seidman D."/>
            <person name="Sengamalay N."/>
            <person name="Stenos J."/>
            <person name="Tallon L.J."/>
            <person name="Vincent G."/>
            <person name="Fraser C.M."/>
            <person name="Munderloh U."/>
            <person name="Dunning-Hotopp J.C."/>
        </authorList>
    </citation>
    <scope>NUCLEOTIDE SEQUENCE [LARGE SCALE GENOMIC DNA]</scope>
    <source>
        <strain evidence="1 2">TA716</strain>
    </source>
</reference>
<sequence length="85" mass="9919">MIEIAQILIITKYKPNFAENYLEKGISLVSLEQYSNAKDNFLLATKYNPNIIVGYETALKRLIELEKFTVAKEFEQKLQILKKYS</sequence>
<protein>
    <submittedName>
        <fullName evidence="1">Putative tetratricopeptide repeat protein</fullName>
    </submittedName>
</protein>
<dbReference type="RefSeq" id="WP_045917180.1">
    <property type="nucleotide sequence ID" value="NZ_LAOA01000048.1"/>
</dbReference>
<dbReference type="Gene3D" id="1.25.40.10">
    <property type="entry name" value="Tetratricopeptide repeat domain"/>
    <property type="match status" value="1"/>
</dbReference>
<comment type="caution">
    <text evidence="1">The sequence shown here is derived from an EMBL/GenBank/DDBJ whole genome shotgun (WGS) entry which is preliminary data.</text>
</comment>
<dbReference type="SUPFAM" id="SSF48452">
    <property type="entry name" value="TPR-like"/>
    <property type="match status" value="1"/>
</dbReference>
<accession>A0A0F3P424</accession>
<name>A0A0F3P424_ORITS</name>
<organism evidence="1 2">
    <name type="scientific">Orientia tsutsugamushi str. TA716</name>
    <dbReference type="NCBI Taxonomy" id="1359175"/>
    <lineage>
        <taxon>Bacteria</taxon>
        <taxon>Pseudomonadati</taxon>
        <taxon>Pseudomonadota</taxon>
        <taxon>Alphaproteobacteria</taxon>
        <taxon>Rickettsiales</taxon>
        <taxon>Rickettsiaceae</taxon>
        <taxon>Rickettsieae</taxon>
        <taxon>Orientia</taxon>
    </lineage>
</organism>
<dbReference type="EMBL" id="LAOA01000048">
    <property type="protein sequence ID" value="KJV74717.1"/>
    <property type="molecule type" value="Genomic_DNA"/>
</dbReference>
<evidence type="ECO:0000313" key="2">
    <source>
        <dbReference type="Proteomes" id="UP000033671"/>
    </source>
</evidence>
<gene>
    <name evidence="1" type="ORF">OTSTA716_1223</name>
</gene>
<dbReference type="AlphaFoldDB" id="A0A0F3P424"/>